<evidence type="ECO:0000313" key="2">
    <source>
        <dbReference type="EMBL" id="KAL1532879.1"/>
    </source>
</evidence>
<accession>A0ABD1FM24</accession>
<protein>
    <submittedName>
        <fullName evidence="2">Uncharacterized protein</fullName>
    </submittedName>
</protein>
<keyword evidence="3" id="KW-1185">Reference proteome</keyword>
<proteinExistence type="predicted"/>
<evidence type="ECO:0000313" key="3">
    <source>
        <dbReference type="Proteomes" id="UP001567538"/>
    </source>
</evidence>
<dbReference type="EMBL" id="JBEAFC010000014">
    <property type="protein sequence ID" value="KAL1532879.1"/>
    <property type="molecule type" value="Genomic_DNA"/>
</dbReference>
<evidence type="ECO:0000256" key="1">
    <source>
        <dbReference type="SAM" id="MobiDB-lite"/>
    </source>
</evidence>
<reference evidence="2 3" key="1">
    <citation type="submission" date="2024-06" db="EMBL/GenBank/DDBJ databases">
        <title>A chromosome level genome sequence of Diviner's sage (Salvia divinorum).</title>
        <authorList>
            <person name="Ford S.A."/>
            <person name="Ro D.-K."/>
            <person name="Ness R.W."/>
            <person name="Phillips M.A."/>
        </authorList>
    </citation>
    <scope>NUCLEOTIDE SEQUENCE [LARGE SCALE GENOMIC DNA]</scope>
    <source>
        <strain evidence="2">SAF-2024a</strain>
        <tissue evidence="2">Leaf</tissue>
    </source>
</reference>
<feature type="region of interest" description="Disordered" evidence="1">
    <location>
        <begin position="49"/>
        <end position="72"/>
    </location>
</feature>
<sequence>MAETHSEGGGEGGVGPSYSKPDGDLLNKMAQMLADHLKDNVHGLQNNVNRLQGEMNGGGVRDSHANPPQHLV</sequence>
<dbReference type="Proteomes" id="UP001567538">
    <property type="component" value="Unassembled WGS sequence"/>
</dbReference>
<dbReference type="AlphaFoldDB" id="A0ABD1FM24"/>
<name>A0ABD1FM24_SALDI</name>
<feature type="region of interest" description="Disordered" evidence="1">
    <location>
        <begin position="1"/>
        <end position="24"/>
    </location>
</feature>
<gene>
    <name evidence="2" type="ORF">AAHA92_32839</name>
</gene>
<comment type="caution">
    <text evidence="2">The sequence shown here is derived from an EMBL/GenBank/DDBJ whole genome shotgun (WGS) entry which is preliminary data.</text>
</comment>
<organism evidence="2 3">
    <name type="scientific">Salvia divinorum</name>
    <name type="common">Maria pastora</name>
    <name type="synonym">Diviner's sage</name>
    <dbReference type="NCBI Taxonomy" id="28513"/>
    <lineage>
        <taxon>Eukaryota</taxon>
        <taxon>Viridiplantae</taxon>
        <taxon>Streptophyta</taxon>
        <taxon>Embryophyta</taxon>
        <taxon>Tracheophyta</taxon>
        <taxon>Spermatophyta</taxon>
        <taxon>Magnoliopsida</taxon>
        <taxon>eudicotyledons</taxon>
        <taxon>Gunneridae</taxon>
        <taxon>Pentapetalae</taxon>
        <taxon>asterids</taxon>
        <taxon>lamiids</taxon>
        <taxon>Lamiales</taxon>
        <taxon>Lamiaceae</taxon>
        <taxon>Nepetoideae</taxon>
        <taxon>Mentheae</taxon>
        <taxon>Salviinae</taxon>
        <taxon>Salvia</taxon>
        <taxon>Salvia subgen. Calosphace</taxon>
    </lineage>
</organism>